<feature type="domain" description="Soluble ligand binding" evidence="3">
    <location>
        <begin position="127"/>
        <end position="175"/>
    </location>
</feature>
<protein>
    <submittedName>
        <fullName evidence="4">Polysaccharide export protein</fullName>
    </submittedName>
</protein>
<organism evidence="4 5">
    <name type="scientific">Acidisoma silvae</name>
    <dbReference type="NCBI Taxonomy" id="2802396"/>
    <lineage>
        <taxon>Bacteria</taxon>
        <taxon>Pseudomonadati</taxon>
        <taxon>Pseudomonadota</taxon>
        <taxon>Alphaproteobacteria</taxon>
        <taxon>Acetobacterales</taxon>
        <taxon>Acidocellaceae</taxon>
        <taxon>Acidisoma</taxon>
    </lineage>
</organism>
<comment type="caution">
    <text evidence="4">The sequence shown here is derived from an EMBL/GenBank/DDBJ whole genome shotgun (WGS) entry which is preliminary data.</text>
</comment>
<dbReference type="InterPro" id="IPR003715">
    <property type="entry name" value="Poly_export_N"/>
</dbReference>
<evidence type="ECO:0000313" key="4">
    <source>
        <dbReference type="EMBL" id="MCB8877652.1"/>
    </source>
</evidence>
<keyword evidence="1" id="KW-0732">Signal</keyword>
<dbReference type="InterPro" id="IPR019554">
    <property type="entry name" value="Soluble_ligand-bd"/>
</dbReference>
<dbReference type="EMBL" id="JAESVB010000015">
    <property type="protein sequence ID" value="MCB8877652.1"/>
    <property type="molecule type" value="Genomic_DNA"/>
</dbReference>
<gene>
    <name evidence="4" type="ORF">ASILVAE211_20825</name>
</gene>
<sequence>MTNPLSPILSVSRGAAWRLPMIGLTACLALSACAPGSGLPPLPQTTVSNYTLGTDEEVRVVIFGQTQLTGRFTINDRGTISIPLLGDVPAKGKTTDQLAQLIASDLEARKLLNNPSVTVEITKYRPVFILGEVIKPGQYPYEPGMTALTLAAVAGGFTYRAETQDFSILRKENGHTIEGKAPRGADIQPGDVVTVFERYF</sequence>
<evidence type="ECO:0000313" key="5">
    <source>
        <dbReference type="Proteomes" id="UP000708298"/>
    </source>
</evidence>
<dbReference type="Proteomes" id="UP000708298">
    <property type="component" value="Unassembled WGS sequence"/>
</dbReference>
<dbReference type="Pfam" id="PF02563">
    <property type="entry name" value="Poly_export"/>
    <property type="match status" value="1"/>
</dbReference>
<dbReference type="Gene3D" id="3.10.560.10">
    <property type="entry name" value="Outer membrane lipoprotein wza domain like"/>
    <property type="match status" value="1"/>
</dbReference>
<dbReference type="Gene3D" id="3.30.1950.10">
    <property type="entry name" value="wza like domain"/>
    <property type="match status" value="1"/>
</dbReference>
<dbReference type="GO" id="GO:0015159">
    <property type="term" value="F:polysaccharide transmembrane transporter activity"/>
    <property type="evidence" value="ECO:0007669"/>
    <property type="project" value="InterPro"/>
</dbReference>
<dbReference type="RefSeq" id="WP_227323299.1">
    <property type="nucleotide sequence ID" value="NZ_JAESVB010000015.1"/>
</dbReference>
<evidence type="ECO:0000259" key="3">
    <source>
        <dbReference type="Pfam" id="PF10531"/>
    </source>
</evidence>
<keyword evidence="5" id="KW-1185">Reference proteome</keyword>
<proteinExistence type="predicted"/>
<evidence type="ECO:0000256" key="1">
    <source>
        <dbReference type="ARBA" id="ARBA00022729"/>
    </source>
</evidence>
<dbReference type="InterPro" id="IPR049712">
    <property type="entry name" value="Poly_export"/>
</dbReference>
<dbReference type="PANTHER" id="PTHR33619:SF3">
    <property type="entry name" value="POLYSACCHARIDE EXPORT PROTEIN GFCE-RELATED"/>
    <property type="match status" value="1"/>
</dbReference>
<dbReference type="PANTHER" id="PTHR33619">
    <property type="entry name" value="POLYSACCHARIDE EXPORT PROTEIN GFCE-RELATED"/>
    <property type="match status" value="1"/>
</dbReference>
<feature type="domain" description="Polysaccharide export protein N-terminal" evidence="2">
    <location>
        <begin position="46"/>
        <end position="121"/>
    </location>
</feature>
<reference evidence="4" key="1">
    <citation type="journal article" date="2021" name="Microorganisms">
        <title>Acidisoma silvae sp. nov. and Acidisomacellulosilytica sp. nov., Two Acidophilic Bacteria Isolated from Decaying Wood, Hydrolyzing Cellulose and Producing Poly-3-hydroxybutyrate.</title>
        <authorList>
            <person name="Mieszkin S."/>
            <person name="Pouder E."/>
            <person name="Uroz S."/>
            <person name="Simon-Colin C."/>
            <person name="Alain K."/>
        </authorList>
    </citation>
    <scope>NUCLEOTIDE SEQUENCE</scope>
    <source>
        <strain evidence="4">HW T2.11</strain>
    </source>
</reference>
<accession>A0A964E0Y3</accession>
<reference evidence="4" key="2">
    <citation type="submission" date="2021-01" db="EMBL/GenBank/DDBJ databases">
        <authorList>
            <person name="Mieszkin S."/>
            <person name="Pouder E."/>
            <person name="Alain K."/>
        </authorList>
    </citation>
    <scope>NUCLEOTIDE SEQUENCE</scope>
    <source>
        <strain evidence="4">HW T2.11</strain>
    </source>
</reference>
<dbReference type="AlphaFoldDB" id="A0A964E0Y3"/>
<name>A0A964E0Y3_9PROT</name>
<evidence type="ECO:0000259" key="2">
    <source>
        <dbReference type="Pfam" id="PF02563"/>
    </source>
</evidence>
<dbReference type="Pfam" id="PF10531">
    <property type="entry name" value="SLBB"/>
    <property type="match status" value="1"/>
</dbReference>